<keyword evidence="3" id="KW-1185">Reference proteome</keyword>
<name>A0A410GDL7_9BURK</name>
<keyword evidence="1" id="KW-1133">Transmembrane helix</keyword>
<dbReference type="EMBL" id="CP022987">
    <property type="protein sequence ID" value="QAA94392.1"/>
    <property type="molecule type" value="Genomic_DNA"/>
</dbReference>
<dbReference type="AlphaFoldDB" id="A0A410GDL7"/>
<dbReference type="OrthoDB" id="9153175at2"/>
<reference evidence="2 3" key="1">
    <citation type="submission" date="2017-08" db="EMBL/GenBank/DDBJ databases">
        <authorList>
            <person name="Park S.-J."/>
            <person name="Kim H."/>
        </authorList>
    </citation>
    <scope>NUCLEOTIDE SEQUENCE [LARGE SCALE GENOMIC DNA]</scope>
    <source>
        <strain evidence="3">ye3</strain>
    </source>
</reference>
<gene>
    <name evidence="2" type="ORF">CKA81_11525</name>
</gene>
<keyword evidence="1" id="KW-0812">Transmembrane</keyword>
<keyword evidence="1" id="KW-0472">Membrane</keyword>
<dbReference type="RefSeq" id="WP_128355408.1">
    <property type="nucleotide sequence ID" value="NZ_CP022987.1"/>
</dbReference>
<evidence type="ECO:0000313" key="3">
    <source>
        <dbReference type="Proteomes" id="UP000283474"/>
    </source>
</evidence>
<feature type="transmembrane region" description="Helical" evidence="1">
    <location>
        <begin position="46"/>
        <end position="66"/>
    </location>
</feature>
<organism evidence="2 3">
    <name type="scientific">Pollutimonas thiosulfatoxidans</name>
    <dbReference type="NCBI Taxonomy" id="2028345"/>
    <lineage>
        <taxon>Bacteria</taxon>
        <taxon>Pseudomonadati</taxon>
        <taxon>Pseudomonadota</taxon>
        <taxon>Betaproteobacteria</taxon>
        <taxon>Burkholderiales</taxon>
        <taxon>Alcaligenaceae</taxon>
        <taxon>Pollutimonas</taxon>
    </lineage>
</organism>
<evidence type="ECO:0000256" key="1">
    <source>
        <dbReference type="SAM" id="Phobius"/>
    </source>
</evidence>
<dbReference type="Proteomes" id="UP000283474">
    <property type="component" value="Chromosome"/>
</dbReference>
<proteinExistence type="predicted"/>
<evidence type="ECO:0000313" key="2">
    <source>
        <dbReference type="EMBL" id="QAA94392.1"/>
    </source>
</evidence>
<accession>A0A410GDL7</accession>
<protein>
    <submittedName>
        <fullName evidence="2">Uncharacterized protein</fullName>
    </submittedName>
</protein>
<feature type="transmembrane region" description="Helical" evidence="1">
    <location>
        <begin position="12"/>
        <end position="34"/>
    </location>
</feature>
<sequence>MKFVEDKAPIVLVVLSGLLFVPLVFIGGLVWGLNLGGNGKLAADTLSAWVGAIATVAIAILTFILARETWYLRLAQIRQIDELKIEAMRPSLEFYILSAQASIHMMNAHIQNNGKGIARNVSFKFYGSSGDVLSSQERAVVEKFQSLNMLKNGLTSLGASKERKSFVFSFLDLINKNGDALFGVKIRASIEFEDAEGRKYASESIVDFSEFKGVSEVGGGDPLYNLYKETEKIVKVLESVQAGMSSKRLNINVYSSADREEEQKALEDRLRELREKKENS</sequence>
<dbReference type="KEGG" id="pus:CKA81_11525"/>